<keyword evidence="15" id="KW-1185">Reference proteome</keyword>
<dbReference type="GO" id="GO:0033765">
    <property type="term" value="F:steroid dehydrogenase activity, acting on the CH-CH group of donors"/>
    <property type="evidence" value="ECO:0007669"/>
    <property type="project" value="UniProtKB-ARBA"/>
</dbReference>
<dbReference type="Pfam" id="PF12831">
    <property type="entry name" value="FAD_oxidored"/>
    <property type="match status" value="1"/>
</dbReference>
<organism evidence="12 14">
    <name type="scientific">Holdemania massiliensis</name>
    <dbReference type="NCBI Taxonomy" id="1468449"/>
    <lineage>
        <taxon>Bacteria</taxon>
        <taxon>Bacillati</taxon>
        <taxon>Bacillota</taxon>
        <taxon>Erysipelotrichia</taxon>
        <taxon>Erysipelotrichales</taxon>
        <taxon>Erysipelotrichaceae</taxon>
        <taxon>Holdemania</taxon>
    </lineage>
</organism>
<dbReference type="PANTHER" id="PTHR43400:SF7">
    <property type="entry name" value="FAD-DEPENDENT OXIDOREDUCTASE 2 FAD BINDING DOMAIN-CONTAINING PROTEIN"/>
    <property type="match status" value="1"/>
</dbReference>
<dbReference type="PRINTS" id="PR00469">
    <property type="entry name" value="PNDRDTASEII"/>
</dbReference>
<comment type="caution">
    <text evidence="12">The sequence shown here is derived from an EMBL/GenBank/DDBJ whole genome shotgun (WGS) entry which is preliminary data.</text>
</comment>
<evidence type="ECO:0000256" key="9">
    <source>
        <dbReference type="ARBA" id="ARBA00049922"/>
    </source>
</evidence>
<dbReference type="SUPFAM" id="SSF51905">
    <property type="entry name" value="FAD/NAD(P)-binding domain"/>
    <property type="match status" value="1"/>
</dbReference>
<evidence type="ECO:0000313" key="15">
    <source>
        <dbReference type="Proteomes" id="UP000480929"/>
    </source>
</evidence>
<evidence type="ECO:0000256" key="1">
    <source>
        <dbReference type="ARBA" id="ARBA00001917"/>
    </source>
</evidence>
<name>A0A6N7S4B4_9FIRM</name>
<evidence type="ECO:0000313" key="14">
    <source>
        <dbReference type="Proteomes" id="UP000433575"/>
    </source>
</evidence>
<proteinExistence type="inferred from homology"/>
<dbReference type="Gene3D" id="3.90.700.10">
    <property type="entry name" value="Succinate dehydrogenase/fumarate reductase flavoprotein, catalytic domain"/>
    <property type="match status" value="1"/>
</dbReference>
<evidence type="ECO:0000256" key="7">
    <source>
        <dbReference type="ARBA" id="ARBA00022827"/>
    </source>
</evidence>
<dbReference type="Proteomes" id="UP000433575">
    <property type="component" value="Unassembled WGS sequence"/>
</dbReference>
<keyword evidence="8" id="KW-0560">Oxidoreductase</keyword>
<evidence type="ECO:0000256" key="6">
    <source>
        <dbReference type="ARBA" id="ARBA00022630"/>
    </source>
</evidence>
<comment type="cofactor">
    <cofactor evidence="1">
        <name>FMN</name>
        <dbReference type="ChEBI" id="CHEBI:58210"/>
    </cofactor>
</comment>
<accession>A0A6N7S4B4</accession>
<evidence type="ECO:0000313" key="12">
    <source>
        <dbReference type="EMBL" id="MSA88727.1"/>
    </source>
</evidence>
<evidence type="ECO:0000256" key="5">
    <source>
        <dbReference type="ARBA" id="ARBA00015872"/>
    </source>
</evidence>
<dbReference type="Pfam" id="PF04205">
    <property type="entry name" value="FMN_bind"/>
    <property type="match status" value="1"/>
</dbReference>
<keyword evidence="10" id="KW-0732">Signal</keyword>
<dbReference type="InterPro" id="IPR027477">
    <property type="entry name" value="Succ_DH/fumarate_Rdtase_cat_sf"/>
</dbReference>
<comment type="cofactor">
    <cofactor evidence="2">
        <name>FAD</name>
        <dbReference type="ChEBI" id="CHEBI:57692"/>
    </cofactor>
</comment>
<keyword evidence="6" id="KW-0285">Flavoprotein</keyword>
<feature type="chain" id="PRO_5038907860" description="Urocanate reductase" evidence="10">
    <location>
        <begin position="34"/>
        <end position="659"/>
    </location>
</feature>
<protein>
    <recommendedName>
        <fullName evidence="5">Urocanate reductase</fullName>
        <ecNumber evidence="4">1.3.99.33</ecNumber>
    </recommendedName>
</protein>
<dbReference type="GO" id="GO:0010181">
    <property type="term" value="F:FMN binding"/>
    <property type="evidence" value="ECO:0007669"/>
    <property type="project" value="InterPro"/>
</dbReference>
<evidence type="ECO:0000313" key="13">
    <source>
        <dbReference type="EMBL" id="MSC32274.1"/>
    </source>
</evidence>
<comment type="similarity">
    <text evidence="3">Belongs to the FAD-dependent oxidoreductase 2 family. FRD/SDH subfamily.</text>
</comment>
<dbReference type="InterPro" id="IPR036188">
    <property type="entry name" value="FAD/NAD-bd_sf"/>
</dbReference>
<sequence>MKLESEEKAMKNGVKKILTLMMALCLTACSSPAASSEKAFTAGTYSASAKGNNGDVTVEVTVDAQTITAVTVKEHAETEGIADAALTAIPEAIVIQQSLNIDTISGATNTSKAILEAAAACLKQAGGDVEALQTKPKATAEARDEIQLNADVVVVGGGGAGLSAALSAAENKASVIVVEKAGNLGGTTITSGAFYSTGDPELAKRSKMNDTMRDQVVRLLAMEPNCEQMKNWQDQVKEQYQQYLNSGSEAMFDSEEYYMLCVYVDGGMTGDPDLIEWTCANADEGYAWLEEHGYHWSDKVVIGKNGDNAVIEPDIERCHRLVADSEYGRPATQMIDILSQQAQAAGSDTSIYTNVAATELILDEGRVVGIKALGSDGTPYTITANNGVVLASGGFASGVELREEYNTIYPYLGEQVHSTNVATDTGDGLVMAKAAGAQLIDMEKIQVNKITHYDLGGTDCIAAAFSNLLINEQGQRFTNEYGSETEVSKAILSQSHYKAFLLADAHNSNITEGKTSGGRDLEEAVAQGYVFKADTIEALAQQLQIDPAVLTQTVEQFNAAIDQKQDPEFGRTILNEEDKLLTAPFYATPVIPSVHHTMGGLKINAKAQVLNQQDEPISGLFAAGEIVGGLSGNNRMSGDAIMANVVQGRVAGAEAANND</sequence>
<dbReference type="EC" id="1.3.99.33" evidence="4"/>
<evidence type="ECO:0000256" key="8">
    <source>
        <dbReference type="ARBA" id="ARBA00023002"/>
    </source>
</evidence>
<comment type="catalytic activity">
    <reaction evidence="9">
        <text>dihydrourocanate + A = urocanate + AH2</text>
        <dbReference type="Rhea" id="RHEA:36059"/>
        <dbReference type="ChEBI" id="CHEBI:13193"/>
        <dbReference type="ChEBI" id="CHEBI:17499"/>
        <dbReference type="ChEBI" id="CHEBI:27247"/>
        <dbReference type="ChEBI" id="CHEBI:72991"/>
        <dbReference type="EC" id="1.3.99.33"/>
    </reaction>
</comment>
<dbReference type="EMBL" id="WKPJ01000005">
    <property type="protein sequence ID" value="MSA88727.1"/>
    <property type="molecule type" value="Genomic_DNA"/>
</dbReference>
<evidence type="ECO:0000259" key="11">
    <source>
        <dbReference type="SMART" id="SM00900"/>
    </source>
</evidence>
<reference evidence="14 15" key="1">
    <citation type="journal article" date="2019" name="Nat. Med.">
        <title>A library of human gut bacterial isolates paired with longitudinal multiomics data enables mechanistic microbiome research.</title>
        <authorList>
            <person name="Poyet M."/>
            <person name="Groussin M."/>
            <person name="Gibbons S.M."/>
            <person name="Avila-Pacheco J."/>
            <person name="Jiang X."/>
            <person name="Kearney S.M."/>
            <person name="Perrotta A.R."/>
            <person name="Berdy B."/>
            <person name="Zhao S."/>
            <person name="Lieberman T.D."/>
            <person name="Swanson P.K."/>
            <person name="Smith M."/>
            <person name="Roesemann S."/>
            <person name="Alexander J.E."/>
            <person name="Rich S.A."/>
            <person name="Livny J."/>
            <person name="Vlamakis H."/>
            <person name="Clish C."/>
            <person name="Bullock K."/>
            <person name="Deik A."/>
            <person name="Scott J."/>
            <person name="Pierce K.A."/>
            <person name="Xavier R.J."/>
            <person name="Alm E.J."/>
        </authorList>
    </citation>
    <scope>NUCLEOTIDE SEQUENCE [LARGE SCALE GENOMIC DNA]</scope>
    <source>
        <strain evidence="12 14">BIOML-A4</strain>
        <strain evidence="13 15">BIOML-A5</strain>
    </source>
</reference>
<dbReference type="Pfam" id="PF00890">
    <property type="entry name" value="FAD_binding_2"/>
    <property type="match status" value="1"/>
</dbReference>
<dbReference type="InterPro" id="IPR050315">
    <property type="entry name" value="FAD-oxidoreductase_2"/>
</dbReference>
<gene>
    <name evidence="13" type="ORF">GKD88_03980</name>
    <name evidence="12" type="ORF">GKE08_05250</name>
</gene>
<dbReference type="AlphaFoldDB" id="A0A6N7S4B4"/>
<evidence type="ECO:0000256" key="2">
    <source>
        <dbReference type="ARBA" id="ARBA00001974"/>
    </source>
</evidence>
<dbReference type="Gene3D" id="3.50.50.60">
    <property type="entry name" value="FAD/NAD(P)-binding domain"/>
    <property type="match status" value="2"/>
</dbReference>
<dbReference type="EMBL" id="WKPI01000004">
    <property type="protein sequence ID" value="MSC32274.1"/>
    <property type="molecule type" value="Genomic_DNA"/>
</dbReference>
<dbReference type="SUPFAM" id="SSF56425">
    <property type="entry name" value="Succinate dehydrogenase/fumarate reductase flavoprotein, catalytic domain"/>
    <property type="match status" value="1"/>
</dbReference>
<dbReference type="SMART" id="SM00900">
    <property type="entry name" value="FMN_bind"/>
    <property type="match status" value="1"/>
</dbReference>
<feature type="signal peptide" evidence="10">
    <location>
        <begin position="1"/>
        <end position="33"/>
    </location>
</feature>
<dbReference type="PANTHER" id="PTHR43400">
    <property type="entry name" value="FUMARATE REDUCTASE"/>
    <property type="match status" value="1"/>
</dbReference>
<evidence type="ECO:0000256" key="4">
    <source>
        <dbReference type="ARBA" id="ARBA00013137"/>
    </source>
</evidence>
<feature type="domain" description="FMN-binding" evidence="11">
    <location>
        <begin position="51"/>
        <end position="125"/>
    </location>
</feature>
<dbReference type="OrthoDB" id="9806724at2"/>
<dbReference type="GO" id="GO:0016020">
    <property type="term" value="C:membrane"/>
    <property type="evidence" value="ECO:0007669"/>
    <property type="project" value="InterPro"/>
</dbReference>
<keyword evidence="7" id="KW-0274">FAD</keyword>
<dbReference type="InterPro" id="IPR007329">
    <property type="entry name" value="FMN-bd"/>
</dbReference>
<dbReference type="Gene3D" id="3.90.1010.20">
    <property type="match status" value="1"/>
</dbReference>
<evidence type="ECO:0000256" key="10">
    <source>
        <dbReference type="SAM" id="SignalP"/>
    </source>
</evidence>
<evidence type="ECO:0000256" key="3">
    <source>
        <dbReference type="ARBA" id="ARBA00008040"/>
    </source>
</evidence>
<dbReference type="InterPro" id="IPR003953">
    <property type="entry name" value="FAD-dep_OxRdtase_2_FAD-bd"/>
</dbReference>
<dbReference type="Proteomes" id="UP000480929">
    <property type="component" value="Unassembled WGS sequence"/>
</dbReference>